<dbReference type="AlphaFoldDB" id="A0A840CZP1"/>
<organism evidence="2 3">
    <name type="scientific">Bacteroides reticulotermitis</name>
    <dbReference type="NCBI Taxonomy" id="1133319"/>
    <lineage>
        <taxon>Bacteria</taxon>
        <taxon>Pseudomonadati</taxon>
        <taxon>Bacteroidota</taxon>
        <taxon>Bacteroidia</taxon>
        <taxon>Bacteroidales</taxon>
        <taxon>Bacteroidaceae</taxon>
        <taxon>Bacteroides</taxon>
    </lineage>
</organism>
<dbReference type="RefSeq" id="WP_244436873.1">
    <property type="nucleotide sequence ID" value="NZ_JACIER010000006.1"/>
</dbReference>
<protein>
    <recommendedName>
        <fullName evidence="4">Lipoprotein</fullName>
    </recommendedName>
</protein>
<gene>
    <name evidence="2" type="ORF">GGR06_001818</name>
</gene>
<evidence type="ECO:0000313" key="3">
    <source>
        <dbReference type="Proteomes" id="UP000560658"/>
    </source>
</evidence>
<keyword evidence="3" id="KW-1185">Reference proteome</keyword>
<sequence length="168" mass="19573">MKNLFYALATLLLISSCSNTDSNLFPDDPEENDNVVEIIPLKLVIEETQRNIFERATFSLFPDDFFMLWSLEYVYDSITWTVSNIEGRMKVLEQTGHSTRFTQQWGHHFYLPGTYQTYILGYKNNEIIYSDTTEIEITNTKDFLTYNWKDINGPIGSSTAYLDVLCDE</sequence>
<keyword evidence="1" id="KW-0732">Signal</keyword>
<name>A0A840CZP1_9BACE</name>
<dbReference type="Proteomes" id="UP000560658">
    <property type="component" value="Unassembled WGS sequence"/>
</dbReference>
<feature type="chain" id="PRO_5033062404" description="Lipoprotein" evidence="1">
    <location>
        <begin position="21"/>
        <end position="168"/>
    </location>
</feature>
<feature type="signal peptide" evidence="1">
    <location>
        <begin position="1"/>
        <end position="20"/>
    </location>
</feature>
<evidence type="ECO:0000313" key="2">
    <source>
        <dbReference type="EMBL" id="MBB4044029.1"/>
    </source>
</evidence>
<proteinExistence type="predicted"/>
<accession>A0A840CZP1</accession>
<reference evidence="2" key="1">
    <citation type="submission" date="2020-08" db="EMBL/GenBank/DDBJ databases">
        <title>Genomic Encyclopedia of Type Strains, Phase IV (KMG-IV): sequencing the most valuable type-strain genomes for metagenomic binning, comparative biology and taxonomic classification.</title>
        <authorList>
            <person name="Goeker M."/>
        </authorList>
    </citation>
    <scope>NUCLEOTIDE SEQUENCE [LARGE SCALE GENOMIC DNA]</scope>
    <source>
        <strain evidence="2">DSM 105720</strain>
    </source>
</reference>
<dbReference type="EMBL" id="JACIER010000006">
    <property type="protein sequence ID" value="MBB4044029.1"/>
    <property type="molecule type" value="Genomic_DNA"/>
</dbReference>
<evidence type="ECO:0000256" key="1">
    <source>
        <dbReference type="SAM" id="SignalP"/>
    </source>
</evidence>
<comment type="caution">
    <text evidence="2">The sequence shown here is derived from an EMBL/GenBank/DDBJ whole genome shotgun (WGS) entry which is preliminary data.</text>
</comment>
<evidence type="ECO:0008006" key="4">
    <source>
        <dbReference type="Google" id="ProtNLM"/>
    </source>
</evidence>
<dbReference type="PROSITE" id="PS51257">
    <property type="entry name" value="PROKAR_LIPOPROTEIN"/>
    <property type="match status" value="1"/>
</dbReference>